<dbReference type="PANTHER" id="PTHR10340">
    <property type="entry name" value="SPHINGOMYELIN PHOSPHODIESTERASE"/>
    <property type="match status" value="1"/>
</dbReference>
<organism evidence="4 5">
    <name type="scientific">Pocillopora meandrina</name>
    <dbReference type="NCBI Taxonomy" id="46732"/>
    <lineage>
        <taxon>Eukaryota</taxon>
        <taxon>Metazoa</taxon>
        <taxon>Cnidaria</taxon>
        <taxon>Anthozoa</taxon>
        <taxon>Hexacorallia</taxon>
        <taxon>Scleractinia</taxon>
        <taxon>Astrocoeniina</taxon>
        <taxon>Pocilloporidae</taxon>
        <taxon>Pocillopora</taxon>
    </lineage>
</organism>
<keyword evidence="2" id="KW-0325">Glycoprotein</keyword>
<dbReference type="Gene3D" id="3.60.21.10">
    <property type="match status" value="1"/>
</dbReference>
<accession>A0AAU9XSS9</accession>
<dbReference type="Proteomes" id="UP001159428">
    <property type="component" value="Unassembled WGS sequence"/>
</dbReference>
<dbReference type="InterPro" id="IPR004843">
    <property type="entry name" value="Calcineurin-like_PHP"/>
</dbReference>
<evidence type="ECO:0000259" key="3">
    <source>
        <dbReference type="Pfam" id="PF00149"/>
    </source>
</evidence>
<dbReference type="EMBL" id="CALNXJ010000062">
    <property type="protein sequence ID" value="CAH3156679.1"/>
    <property type="molecule type" value="Genomic_DNA"/>
</dbReference>
<dbReference type="GO" id="GO:0008081">
    <property type="term" value="F:phosphoric diester hydrolase activity"/>
    <property type="evidence" value="ECO:0007669"/>
    <property type="project" value="TreeGrafter"/>
</dbReference>
<dbReference type="Pfam" id="PF00149">
    <property type="entry name" value="Metallophos"/>
    <property type="match status" value="1"/>
</dbReference>
<evidence type="ECO:0000256" key="2">
    <source>
        <dbReference type="ARBA" id="ARBA00023180"/>
    </source>
</evidence>
<protein>
    <recommendedName>
        <fullName evidence="3">Calcineurin-like phosphoesterase domain-containing protein</fullName>
    </recommendedName>
</protein>
<keyword evidence="1" id="KW-0378">Hydrolase</keyword>
<sequence length="372" mass="42026">MCRAANGSIKTAEFKAPLGRIGCDTPLLLLESSLEAIKNATEDTKLNFILISGDFSAHEVDVDEQHILEAMIRTANKTHAVFPDIPVFPVIGLHDYLVPLTLPNTSDWYNSVLSPWEPLMIYDGSAGDASKSTFSNTLRETFLEGGYYNASIADGRMILIVLNTIYWHYKSNQDNLQVRKTALSQLSWLESQLESAEGQGKRVLIASHIPPGVDVDDHEPFWLPSFTKRYMDLVGGRYHKVIAGQLFGHVHKDDFRLQTLESNSDSVSNDARKSFALIAPSLSPDYKSNPAFRVMILDKQSMSLYDYNQYYIDLDSTKVSSTPVWRLDYTFSKKYPLFANKSIDADGIYKLTEALINNENDMFWKAYAFSRQ</sequence>
<dbReference type="InterPro" id="IPR029052">
    <property type="entry name" value="Metallo-depent_PP-like"/>
</dbReference>
<evidence type="ECO:0000313" key="4">
    <source>
        <dbReference type="EMBL" id="CAH3156679.1"/>
    </source>
</evidence>
<dbReference type="PANTHER" id="PTHR10340:SF57">
    <property type="entry name" value="METALLOPHOS DOMAIN-CONTAINING PROTEIN"/>
    <property type="match status" value="1"/>
</dbReference>
<gene>
    <name evidence="4" type="ORF">PMEA_00029612</name>
</gene>
<evidence type="ECO:0000313" key="5">
    <source>
        <dbReference type="Proteomes" id="UP001159428"/>
    </source>
</evidence>
<keyword evidence="5" id="KW-1185">Reference proteome</keyword>
<name>A0AAU9XSS9_9CNID</name>
<feature type="domain" description="Calcineurin-like phosphoesterase" evidence="3">
    <location>
        <begin position="34"/>
        <end position="252"/>
    </location>
</feature>
<evidence type="ECO:0000256" key="1">
    <source>
        <dbReference type="ARBA" id="ARBA00022801"/>
    </source>
</evidence>
<proteinExistence type="predicted"/>
<feature type="non-terminal residue" evidence="4">
    <location>
        <position position="372"/>
    </location>
</feature>
<reference evidence="4 5" key="1">
    <citation type="submission" date="2022-05" db="EMBL/GenBank/DDBJ databases">
        <authorList>
            <consortium name="Genoscope - CEA"/>
            <person name="William W."/>
        </authorList>
    </citation>
    <scope>NUCLEOTIDE SEQUENCE [LARGE SCALE GENOMIC DNA]</scope>
</reference>
<dbReference type="GO" id="GO:0005615">
    <property type="term" value="C:extracellular space"/>
    <property type="evidence" value="ECO:0007669"/>
    <property type="project" value="TreeGrafter"/>
</dbReference>
<comment type="caution">
    <text evidence="4">The sequence shown here is derived from an EMBL/GenBank/DDBJ whole genome shotgun (WGS) entry which is preliminary data.</text>
</comment>
<dbReference type="SUPFAM" id="SSF56300">
    <property type="entry name" value="Metallo-dependent phosphatases"/>
    <property type="match status" value="1"/>
</dbReference>
<dbReference type="AlphaFoldDB" id="A0AAU9XSS9"/>